<proteinExistence type="predicted"/>
<dbReference type="EMBL" id="CATQJL010000001">
    <property type="protein sequence ID" value="CAJ0591057.1"/>
    <property type="molecule type" value="Genomic_DNA"/>
</dbReference>
<evidence type="ECO:0000313" key="2">
    <source>
        <dbReference type="Proteomes" id="UP001176961"/>
    </source>
</evidence>
<reference evidence="1" key="1">
    <citation type="submission" date="2023-07" db="EMBL/GenBank/DDBJ databases">
        <authorList>
            <consortium name="CYATHOMIX"/>
        </authorList>
    </citation>
    <scope>NUCLEOTIDE SEQUENCE</scope>
    <source>
        <strain evidence="1">N/A</strain>
    </source>
</reference>
<protein>
    <submittedName>
        <fullName evidence="1">Uncharacterized protein</fullName>
    </submittedName>
</protein>
<dbReference type="Proteomes" id="UP001176961">
    <property type="component" value="Unassembled WGS sequence"/>
</dbReference>
<sequence length="75" mass="8571">MCAGHFTVHLRTLQIDYSDDGIQLLLLSALDDCTKEKEVELRLDGSDQKAVQKRKAAAKRRREVLFAVNKKNRKS</sequence>
<organism evidence="1 2">
    <name type="scientific">Cylicocyclus nassatus</name>
    <name type="common">Nematode worm</name>
    <dbReference type="NCBI Taxonomy" id="53992"/>
    <lineage>
        <taxon>Eukaryota</taxon>
        <taxon>Metazoa</taxon>
        <taxon>Ecdysozoa</taxon>
        <taxon>Nematoda</taxon>
        <taxon>Chromadorea</taxon>
        <taxon>Rhabditida</taxon>
        <taxon>Rhabditina</taxon>
        <taxon>Rhabditomorpha</taxon>
        <taxon>Strongyloidea</taxon>
        <taxon>Strongylidae</taxon>
        <taxon>Cylicocyclus</taxon>
    </lineage>
</organism>
<keyword evidence="2" id="KW-1185">Reference proteome</keyword>
<evidence type="ECO:0000313" key="1">
    <source>
        <dbReference type="EMBL" id="CAJ0591057.1"/>
    </source>
</evidence>
<dbReference type="AlphaFoldDB" id="A0AA36DNS6"/>
<comment type="caution">
    <text evidence="1">The sequence shown here is derived from an EMBL/GenBank/DDBJ whole genome shotgun (WGS) entry which is preliminary data.</text>
</comment>
<gene>
    <name evidence="1" type="ORF">CYNAS_LOCUS3040</name>
</gene>
<name>A0AA36DNS6_CYLNA</name>
<accession>A0AA36DNS6</accession>